<name>A0A4Q9LBL4_9MICR</name>
<comment type="caution">
    <text evidence="1">The sequence shown here is derived from an EMBL/GenBank/DDBJ whole genome shotgun (WGS) entry which is preliminary data.</text>
</comment>
<dbReference type="AlphaFoldDB" id="A0A4Q9LBL4"/>
<accession>A0A4Q9LBL4</accession>
<evidence type="ECO:0000313" key="1">
    <source>
        <dbReference type="EMBL" id="TBU05217.1"/>
    </source>
</evidence>
<dbReference type="VEuPathDB" id="MicrosporidiaDB:CWI37_0036p0020"/>
<reference evidence="1 2" key="1">
    <citation type="submission" date="2017-12" db="EMBL/GenBank/DDBJ databases">
        <authorList>
            <person name="Pombert J.-F."/>
            <person name="Haag K.L."/>
            <person name="Ebert D."/>
        </authorList>
    </citation>
    <scope>NUCLEOTIDE SEQUENCE [LARGE SCALE GENOMIC DNA]</scope>
    <source>
        <strain evidence="1">FI-OER-3-3</strain>
    </source>
</reference>
<organism evidence="1 2">
    <name type="scientific">Hamiltosporidium tvaerminnensis</name>
    <dbReference type="NCBI Taxonomy" id="1176355"/>
    <lineage>
        <taxon>Eukaryota</taxon>
        <taxon>Fungi</taxon>
        <taxon>Fungi incertae sedis</taxon>
        <taxon>Microsporidia</taxon>
        <taxon>Dubosqiidae</taxon>
        <taxon>Hamiltosporidium</taxon>
    </lineage>
</organism>
<protein>
    <submittedName>
        <fullName evidence="1">Uncharacterized protein</fullName>
    </submittedName>
</protein>
<proteinExistence type="predicted"/>
<evidence type="ECO:0000313" key="2">
    <source>
        <dbReference type="Proteomes" id="UP000292362"/>
    </source>
</evidence>
<sequence length="117" mass="13844">MQESIDNSNKKARILGILEFLNDLNEERNIYYIYGAIVRKRSDVFSMKVFDDFDLLTQQIDKFKSENKENRLFFESLKRKKCISWVLLLDLLKGVNNSIVIIRGVNVQIFRLKIVII</sequence>
<dbReference type="EMBL" id="PITJ01000036">
    <property type="protein sequence ID" value="TBU05217.1"/>
    <property type="molecule type" value="Genomic_DNA"/>
</dbReference>
<gene>
    <name evidence="1" type="ORF">CWI37_0036p0020</name>
</gene>
<dbReference type="Proteomes" id="UP000292362">
    <property type="component" value="Unassembled WGS sequence"/>
</dbReference>